<evidence type="ECO:0000313" key="14">
    <source>
        <dbReference type="Proteomes" id="UP001651880"/>
    </source>
</evidence>
<gene>
    <name evidence="13" type="ORF">LJD61_11485</name>
</gene>
<dbReference type="InterPro" id="IPR003594">
    <property type="entry name" value="HATPase_dom"/>
</dbReference>
<dbReference type="EMBL" id="JAJEKE010000009">
    <property type="protein sequence ID" value="MCQ1530166.1"/>
    <property type="molecule type" value="Genomic_DNA"/>
</dbReference>
<keyword evidence="7" id="KW-0067">ATP-binding</keyword>
<evidence type="ECO:0000256" key="9">
    <source>
        <dbReference type="SAM" id="Coils"/>
    </source>
</evidence>
<keyword evidence="3" id="KW-0597">Phosphoprotein</keyword>
<dbReference type="Pfam" id="PF02518">
    <property type="entry name" value="HATPase_c"/>
    <property type="match status" value="1"/>
</dbReference>
<keyword evidence="10" id="KW-0812">Transmembrane</keyword>
<keyword evidence="6 13" id="KW-0418">Kinase</keyword>
<comment type="caution">
    <text evidence="13">The sequence shown here is derived from an EMBL/GenBank/DDBJ whole genome shotgun (WGS) entry which is preliminary data.</text>
</comment>
<dbReference type="GO" id="GO:0016301">
    <property type="term" value="F:kinase activity"/>
    <property type="evidence" value="ECO:0007669"/>
    <property type="project" value="UniProtKB-KW"/>
</dbReference>
<feature type="transmembrane region" description="Helical" evidence="10">
    <location>
        <begin position="84"/>
        <end position="117"/>
    </location>
</feature>
<dbReference type="CDD" id="cd16917">
    <property type="entry name" value="HATPase_UhpB-NarQ-NarX-like"/>
    <property type="match status" value="1"/>
</dbReference>
<protein>
    <recommendedName>
        <fullName evidence="2">histidine kinase</fullName>
        <ecNumber evidence="2">2.7.13.3</ecNumber>
    </recommendedName>
</protein>
<keyword evidence="10" id="KW-0472">Membrane</keyword>
<feature type="domain" description="Histidine kinase/HSP90-like ATPase" evidence="11">
    <location>
        <begin position="273"/>
        <end position="352"/>
    </location>
</feature>
<dbReference type="InterPro" id="IPR050482">
    <property type="entry name" value="Sensor_HK_TwoCompSys"/>
</dbReference>
<dbReference type="Pfam" id="PF07730">
    <property type="entry name" value="HisKA_3"/>
    <property type="match status" value="1"/>
</dbReference>
<feature type="transmembrane region" description="Helical" evidence="10">
    <location>
        <begin position="12"/>
        <end position="36"/>
    </location>
</feature>
<evidence type="ECO:0000256" key="6">
    <source>
        <dbReference type="ARBA" id="ARBA00022777"/>
    </source>
</evidence>
<evidence type="ECO:0000256" key="4">
    <source>
        <dbReference type="ARBA" id="ARBA00022679"/>
    </source>
</evidence>
<keyword evidence="9" id="KW-0175">Coiled coil</keyword>
<dbReference type="PANTHER" id="PTHR24421:SF10">
    <property type="entry name" value="NITRATE_NITRITE SENSOR PROTEIN NARQ"/>
    <property type="match status" value="1"/>
</dbReference>
<keyword evidence="14" id="KW-1185">Reference proteome</keyword>
<name>A0ABT1NIN8_9FIRM</name>
<dbReference type="PANTHER" id="PTHR24421">
    <property type="entry name" value="NITRATE/NITRITE SENSOR PROTEIN NARX-RELATED"/>
    <property type="match status" value="1"/>
</dbReference>
<proteinExistence type="predicted"/>
<evidence type="ECO:0000259" key="11">
    <source>
        <dbReference type="Pfam" id="PF02518"/>
    </source>
</evidence>
<dbReference type="Gene3D" id="1.20.5.1930">
    <property type="match status" value="1"/>
</dbReference>
<comment type="catalytic activity">
    <reaction evidence="1">
        <text>ATP + protein L-histidine = ADP + protein N-phospho-L-histidine.</text>
        <dbReference type="EC" id="2.7.13.3"/>
    </reaction>
</comment>
<feature type="transmembrane region" description="Helical" evidence="10">
    <location>
        <begin position="48"/>
        <end position="72"/>
    </location>
</feature>
<evidence type="ECO:0000256" key="7">
    <source>
        <dbReference type="ARBA" id="ARBA00022840"/>
    </source>
</evidence>
<keyword evidence="10" id="KW-1133">Transmembrane helix</keyword>
<feature type="coiled-coil region" evidence="9">
    <location>
        <begin position="131"/>
        <end position="165"/>
    </location>
</feature>
<feature type="domain" description="Signal transduction histidine kinase subgroup 3 dimerisation and phosphoacceptor" evidence="12">
    <location>
        <begin position="167"/>
        <end position="233"/>
    </location>
</feature>
<dbReference type="InterPro" id="IPR011712">
    <property type="entry name" value="Sig_transdc_His_kin_sub3_dim/P"/>
</dbReference>
<evidence type="ECO:0000256" key="10">
    <source>
        <dbReference type="SAM" id="Phobius"/>
    </source>
</evidence>
<dbReference type="SUPFAM" id="SSF55874">
    <property type="entry name" value="ATPase domain of HSP90 chaperone/DNA topoisomerase II/histidine kinase"/>
    <property type="match status" value="1"/>
</dbReference>
<dbReference type="InterPro" id="IPR036890">
    <property type="entry name" value="HATPase_C_sf"/>
</dbReference>
<accession>A0ABT1NIN8</accession>
<keyword evidence="5" id="KW-0547">Nucleotide-binding</keyword>
<dbReference type="RefSeq" id="WP_255227682.1">
    <property type="nucleotide sequence ID" value="NZ_JAJEKE010000009.1"/>
</dbReference>
<evidence type="ECO:0000256" key="5">
    <source>
        <dbReference type="ARBA" id="ARBA00022741"/>
    </source>
</evidence>
<sequence>MNYVIKILLFLYVIVMEIIGGKAGYAEVALMLLLIASNIFREKYRNSPMLMIGEAVCILLLAVKETSCIYLYSIIAYDLVQSGYYYISGLLIIPGIVILSPFGFTSYSMLLVLCGYFAYISRRMKEREVLYREAYDRERQLRYELERAKAEALNASREIEHLTELRERNRIAREIHDSVGHSLAGIMMQLQASVKLKDKDAGKSDQLLRDSVRGLSDAIVTLRETVHNIKPKEALGLDYIERTVYNFKYCPVEFYKKGDMSLLKPHHIEIFSHNIKEALTNISKHSGATKVNISIESNESYARLYIKDNGKGCKNIKEGLGLSGMRERLNYAGGVISVSGEDGFIIVCIIPFDSGGAVIESADCR</sequence>
<dbReference type="EC" id="2.7.13.3" evidence="2"/>
<reference evidence="13 14" key="1">
    <citation type="submission" date="2021-10" db="EMBL/GenBank/DDBJ databases">
        <title>Lutispora strain m25 sp. nov., a thermophilic, non-spore-forming bacterium isolated from a lab-scale methanogenic bioreactor digesting anaerobic sludge.</title>
        <authorList>
            <person name="El Houari A."/>
            <person name="Mcdonald J."/>
        </authorList>
    </citation>
    <scope>NUCLEOTIDE SEQUENCE [LARGE SCALE GENOMIC DNA]</scope>
    <source>
        <strain evidence="14">m25</strain>
    </source>
</reference>
<evidence type="ECO:0000256" key="8">
    <source>
        <dbReference type="ARBA" id="ARBA00023012"/>
    </source>
</evidence>
<keyword evidence="8" id="KW-0902">Two-component regulatory system</keyword>
<evidence type="ECO:0000313" key="13">
    <source>
        <dbReference type="EMBL" id="MCQ1530166.1"/>
    </source>
</evidence>
<evidence type="ECO:0000256" key="2">
    <source>
        <dbReference type="ARBA" id="ARBA00012438"/>
    </source>
</evidence>
<evidence type="ECO:0000259" key="12">
    <source>
        <dbReference type="Pfam" id="PF07730"/>
    </source>
</evidence>
<evidence type="ECO:0000256" key="3">
    <source>
        <dbReference type="ARBA" id="ARBA00022553"/>
    </source>
</evidence>
<dbReference type="Gene3D" id="3.30.565.10">
    <property type="entry name" value="Histidine kinase-like ATPase, C-terminal domain"/>
    <property type="match status" value="1"/>
</dbReference>
<dbReference type="Proteomes" id="UP001651880">
    <property type="component" value="Unassembled WGS sequence"/>
</dbReference>
<organism evidence="13 14">
    <name type="scientific">Lutispora saccharofermentans</name>
    <dbReference type="NCBI Taxonomy" id="3024236"/>
    <lineage>
        <taxon>Bacteria</taxon>
        <taxon>Bacillati</taxon>
        <taxon>Bacillota</taxon>
        <taxon>Clostridia</taxon>
        <taxon>Lutisporales</taxon>
        <taxon>Lutisporaceae</taxon>
        <taxon>Lutispora</taxon>
    </lineage>
</organism>
<keyword evidence="4" id="KW-0808">Transferase</keyword>
<evidence type="ECO:0000256" key="1">
    <source>
        <dbReference type="ARBA" id="ARBA00000085"/>
    </source>
</evidence>